<dbReference type="Gene3D" id="3.90.470.20">
    <property type="entry name" value="4'-phosphopantetheinyl transferase domain"/>
    <property type="match status" value="1"/>
</dbReference>
<evidence type="ECO:0000313" key="3">
    <source>
        <dbReference type="EMBL" id="OSD04797.1"/>
    </source>
</evidence>
<evidence type="ECO:0000256" key="1">
    <source>
        <dbReference type="ARBA" id="ARBA00013172"/>
    </source>
</evidence>
<accession>A0A1Y2IUN0</accession>
<dbReference type="EMBL" id="KZ084095">
    <property type="protein sequence ID" value="OSD04797.1"/>
    <property type="molecule type" value="Genomic_DNA"/>
</dbReference>
<sequence length="290" mass="33334">MDCPILVWMLFTNREMTPEEYAKCHAVLRECVPHAPVRNAPSEPETMRLMVAFLLPLLMMRHRRVPRSRWRDQMTPVGKHWIEQIQHGPDNDPVAAAQRARSMIGYHTTYDHNLVGMAMTQGRREDVVNIGIGIKEISAPPGLSGQNFAISLYHKLTPLEQSFIAPEQGEEVVMRRLCVLLALKEAYIKAIGQPMGFDWSRLEFNIPEKKATGDGRPLAGWEFRVWTSELGWPIPNSDGHVKQAYQCAVAFFRRTRDTRFIWQNDAKELESWVQFITLDQLLNVADKLVE</sequence>
<gene>
    <name evidence="3" type="ORF">PYCCODRAFT_1475868</name>
</gene>
<name>A0A1Y2IUN0_TRAC3</name>
<dbReference type="OrthoDB" id="26719at2759"/>
<keyword evidence="4" id="KW-1185">Reference proteome</keyword>
<dbReference type="PANTHER" id="PTHR12215:SF10">
    <property type="entry name" value="L-AMINOADIPATE-SEMIALDEHYDE DEHYDROGENASE-PHOSPHOPANTETHEINYL TRANSFERASE"/>
    <property type="match status" value="1"/>
</dbReference>
<dbReference type="GO" id="GO:0005829">
    <property type="term" value="C:cytosol"/>
    <property type="evidence" value="ECO:0007669"/>
    <property type="project" value="TreeGrafter"/>
</dbReference>
<dbReference type="InterPro" id="IPR050559">
    <property type="entry name" value="P-Pant_transferase_sf"/>
</dbReference>
<dbReference type="EC" id="2.7.8.7" evidence="1"/>
<evidence type="ECO:0000256" key="2">
    <source>
        <dbReference type="ARBA" id="ARBA00022679"/>
    </source>
</evidence>
<keyword evidence="2" id="KW-0808">Transferase</keyword>
<dbReference type="Proteomes" id="UP000193067">
    <property type="component" value="Unassembled WGS sequence"/>
</dbReference>
<proteinExistence type="predicted"/>
<dbReference type="PANTHER" id="PTHR12215">
    <property type="entry name" value="PHOSPHOPANTETHEINE TRANSFERASE"/>
    <property type="match status" value="1"/>
</dbReference>
<protein>
    <recommendedName>
        <fullName evidence="1">holo-[acyl-carrier-protein] synthase</fullName>
        <ecNumber evidence="1">2.7.8.7</ecNumber>
    </recommendedName>
</protein>
<reference evidence="3 4" key="1">
    <citation type="journal article" date="2015" name="Biotechnol. Biofuels">
        <title>Enhanced degradation of softwood versus hardwood by the white-rot fungus Pycnoporus coccineus.</title>
        <authorList>
            <person name="Couturier M."/>
            <person name="Navarro D."/>
            <person name="Chevret D."/>
            <person name="Henrissat B."/>
            <person name="Piumi F."/>
            <person name="Ruiz-Duenas F.J."/>
            <person name="Martinez A.T."/>
            <person name="Grigoriev I.V."/>
            <person name="Riley R."/>
            <person name="Lipzen A."/>
            <person name="Berrin J.G."/>
            <person name="Master E.R."/>
            <person name="Rosso M.N."/>
        </authorList>
    </citation>
    <scope>NUCLEOTIDE SEQUENCE [LARGE SCALE GENOMIC DNA]</scope>
    <source>
        <strain evidence="3 4">BRFM310</strain>
    </source>
</reference>
<evidence type="ECO:0000313" key="4">
    <source>
        <dbReference type="Proteomes" id="UP000193067"/>
    </source>
</evidence>
<dbReference type="GO" id="GO:0008897">
    <property type="term" value="F:holo-[acyl-carrier-protein] synthase activity"/>
    <property type="evidence" value="ECO:0007669"/>
    <property type="project" value="UniProtKB-EC"/>
</dbReference>
<dbReference type="GO" id="GO:0019878">
    <property type="term" value="P:lysine biosynthetic process via aminoadipic acid"/>
    <property type="evidence" value="ECO:0007669"/>
    <property type="project" value="TreeGrafter"/>
</dbReference>
<organism evidence="3 4">
    <name type="scientific">Trametes coccinea (strain BRFM310)</name>
    <name type="common">Pycnoporus coccineus</name>
    <dbReference type="NCBI Taxonomy" id="1353009"/>
    <lineage>
        <taxon>Eukaryota</taxon>
        <taxon>Fungi</taxon>
        <taxon>Dikarya</taxon>
        <taxon>Basidiomycota</taxon>
        <taxon>Agaricomycotina</taxon>
        <taxon>Agaricomycetes</taxon>
        <taxon>Polyporales</taxon>
        <taxon>Polyporaceae</taxon>
        <taxon>Trametes</taxon>
    </lineage>
</organism>
<dbReference type="SUPFAM" id="SSF56214">
    <property type="entry name" value="4'-phosphopantetheinyl transferase"/>
    <property type="match status" value="1"/>
</dbReference>
<dbReference type="GO" id="GO:0000287">
    <property type="term" value="F:magnesium ion binding"/>
    <property type="evidence" value="ECO:0007669"/>
    <property type="project" value="InterPro"/>
</dbReference>
<dbReference type="AlphaFoldDB" id="A0A1Y2IUN0"/>
<dbReference type="STRING" id="1353009.A0A1Y2IUN0"/>
<dbReference type="InterPro" id="IPR037143">
    <property type="entry name" value="4-PPantetheinyl_Trfase_dom_sf"/>
</dbReference>